<gene>
    <name evidence="2" type="ORF">Sviol_52950</name>
</gene>
<protein>
    <submittedName>
        <fullName evidence="2">Uncharacterized protein</fullName>
    </submittedName>
</protein>
<evidence type="ECO:0000313" key="3">
    <source>
        <dbReference type="Proteomes" id="UP001050808"/>
    </source>
</evidence>
<evidence type="ECO:0000256" key="1">
    <source>
        <dbReference type="SAM" id="MobiDB-lite"/>
    </source>
</evidence>
<proteinExistence type="predicted"/>
<organism evidence="2 3">
    <name type="scientific">Streptomyces violascens</name>
    <dbReference type="NCBI Taxonomy" id="67381"/>
    <lineage>
        <taxon>Bacteria</taxon>
        <taxon>Bacillati</taxon>
        <taxon>Actinomycetota</taxon>
        <taxon>Actinomycetes</taxon>
        <taxon>Kitasatosporales</taxon>
        <taxon>Streptomycetaceae</taxon>
        <taxon>Streptomyces</taxon>
    </lineage>
</organism>
<evidence type="ECO:0000313" key="2">
    <source>
        <dbReference type="EMBL" id="GHI40887.1"/>
    </source>
</evidence>
<dbReference type="Proteomes" id="UP001050808">
    <property type="component" value="Unassembled WGS sequence"/>
</dbReference>
<dbReference type="RefSeq" id="WP_189962495.1">
    <property type="nucleotide sequence ID" value="NZ_BMUA01000005.1"/>
</dbReference>
<feature type="region of interest" description="Disordered" evidence="1">
    <location>
        <begin position="52"/>
        <end position="71"/>
    </location>
</feature>
<reference evidence="2" key="1">
    <citation type="submission" date="2024-05" db="EMBL/GenBank/DDBJ databases">
        <title>Whole genome shotgun sequence of Streptomyces violascens NBRC 12920.</title>
        <authorList>
            <person name="Komaki H."/>
            <person name="Tamura T."/>
        </authorList>
    </citation>
    <scope>NUCLEOTIDE SEQUENCE</scope>
    <source>
        <strain evidence="2">NBRC 12920</strain>
    </source>
</reference>
<keyword evidence="3" id="KW-1185">Reference proteome</keyword>
<comment type="caution">
    <text evidence="2">The sequence shown here is derived from an EMBL/GenBank/DDBJ whole genome shotgun (WGS) entry which is preliminary data.</text>
</comment>
<accession>A0ABQ3QUC8</accession>
<sequence length="71" mass="7670">MVFVAVLLPNVMLVAVLALARYEEFMLGGGEPAGEPGERRLVAVPDLPPDTAAEAMEPAYERPLARRRHAA</sequence>
<dbReference type="EMBL" id="BNDY01000017">
    <property type="protein sequence ID" value="GHI40887.1"/>
    <property type="molecule type" value="Genomic_DNA"/>
</dbReference>
<name>A0ABQ3QUC8_9ACTN</name>